<evidence type="ECO:0000256" key="4">
    <source>
        <dbReference type="ARBA" id="ARBA00022490"/>
    </source>
</evidence>
<evidence type="ECO:0000256" key="10">
    <source>
        <dbReference type="ARBA" id="ARBA00047838"/>
    </source>
</evidence>
<protein>
    <recommendedName>
        <fullName evidence="12">Imidazole glycerol phosphate synthase subunit HisH</fullName>
        <ecNumber evidence="12">4.3.2.10</ecNumber>
    </recommendedName>
    <alternativeName>
        <fullName evidence="12">IGP synthase glutaminase subunit</fullName>
        <ecNumber evidence="12">3.5.1.2</ecNumber>
    </alternativeName>
    <alternativeName>
        <fullName evidence="12">IGP synthase subunit HisH</fullName>
    </alternativeName>
    <alternativeName>
        <fullName evidence="12">ImGP synthase subunit HisH</fullName>
        <shortName evidence="12">IGPS subunit HisH</shortName>
    </alternativeName>
</protein>
<dbReference type="EC" id="3.5.1.2" evidence="12"/>
<dbReference type="EMBL" id="BLAU01000001">
    <property type="protein sequence ID" value="GET19846.1"/>
    <property type="molecule type" value="Genomic_DNA"/>
</dbReference>
<dbReference type="EC" id="4.3.2.10" evidence="12"/>
<reference evidence="15 18" key="2">
    <citation type="submission" date="2019-10" db="EMBL/GenBank/DDBJ databases">
        <title>Prolixibacter strains distinguished by the presence of nitrate reductase genes were adept at nitrate-dependent anaerobic corrosion of metallic iron and carbon steel.</title>
        <authorList>
            <person name="Iino T."/>
            <person name="Shono N."/>
            <person name="Ito K."/>
            <person name="Nakamura R."/>
            <person name="Sueoka K."/>
            <person name="Harayama S."/>
            <person name="Ohkuma M."/>
        </authorList>
    </citation>
    <scope>NUCLEOTIDE SEQUENCE [LARGE SCALE GENOMIC DNA]</scope>
    <source>
        <strain evidence="15 18">MIC1-1</strain>
    </source>
</reference>
<dbReference type="InterPro" id="IPR029062">
    <property type="entry name" value="Class_I_gatase-like"/>
</dbReference>
<keyword evidence="18" id="KW-1185">Reference proteome</keyword>
<evidence type="ECO:0000256" key="2">
    <source>
        <dbReference type="ARBA" id="ARBA00005091"/>
    </source>
</evidence>
<evidence type="ECO:0000256" key="7">
    <source>
        <dbReference type="ARBA" id="ARBA00022962"/>
    </source>
</evidence>
<proteinExistence type="inferred from homology"/>
<keyword evidence="6 12" id="KW-0378">Hydrolase</keyword>
<dbReference type="OrthoDB" id="9807137at2"/>
<evidence type="ECO:0000313" key="18">
    <source>
        <dbReference type="Proteomes" id="UP000396862"/>
    </source>
</evidence>
<dbReference type="AlphaFoldDB" id="A0A2P8CJT6"/>
<feature type="active site" evidence="12 13">
    <location>
        <position position="183"/>
    </location>
</feature>
<evidence type="ECO:0000256" key="8">
    <source>
        <dbReference type="ARBA" id="ARBA00023102"/>
    </source>
</evidence>
<name>A0A2P8CJT6_9BACT</name>
<evidence type="ECO:0000256" key="1">
    <source>
        <dbReference type="ARBA" id="ARBA00004496"/>
    </source>
</evidence>
<feature type="domain" description="Glutamine amidotransferase" evidence="14">
    <location>
        <begin position="35"/>
        <end position="197"/>
    </location>
</feature>
<dbReference type="UniPathway" id="UPA00031">
    <property type="reaction ID" value="UER00010"/>
</dbReference>
<comment type="catalytic activity">
    <reaction evidence="10 12">
        <text>5-[(5-phospho-1-deoxy-D-ribulos-1-ylimino)methylamino]-1-(5-phospho-beta-D-ribosyl)imidazole-4-carboxamide + L-glutamine = D-erythro-1-(imidazol-4-yl)glycerol 3-phosphate + 5-amino-1-(5-phospho-beta-D-ribosyl)imidazole-4-carboxamide + L-glutamate + H(+)</text>
        <dbReference type="Rhea" id="RHEA:24793"/>
        <dbReference type="ChEBI" id="CHEBI:15378"/>
        <dbReference type="ChEBI" id="CHEBI:29985"/>
        <dbReference type="ChEBI" id="CHEBI:58278"/>
        <dbReference type="ChEBI" id="CHEBI:58359"/>
        <dbReference type="ChEBI" id="CHEBI:58475"/>
        <dbReference type="ChEBI" id="CHEBI:58525"/>
        <dbReference type="EC" id="4.3.2.10"/>
    </reaction>
</comment>
<dbReference type="EMBL" id="PYGC01000001">
    <property type="protein sequence ID" value="PSK85224.1"/>
    <property type="molecule type" value="Genomic_DNA"/>
</dbReference>
<keyword evidence="4 12" id="KW-0963">Cytoplasm</keyword>
<accession>A0A2P8CJT6</accession>
<evidence type="ECO:0000313" key="15">
    <source>
        <dbReference type="EMBL" id="GET19846.1"/>
    </source>
</evidence>
<comment type="subcellular location">
    <subcellularLocation>
        <location evidence="1 12">Cytoplasm</location>
    </subcellularLocation>
</comment>
<gene>
    <name evidence="12 15" type="primary">hisH</name>
    <name evidence="16" type="ORF">CLV93_101176</name>
    <name evidence="15" type="ORF">JCM18694_00920</name>
</gene>
<dbReference type="GO" id="GO:0005737">
    <property type="term" value="C:cytoplasm"/>
    <property type="evidence" value="ECO:0007669"/>
    <property type="project" value="UniProtKB-SubCell"/>
</dbReference>
<comment type="subunit">
    <text evidence="3 12">Heterodimer of HisH and HisF.</text>
</comment>
<dbReference type="Pfam" id="PF00117">
    <property type="entry name" value="GATase"/>
    <property type="match status" value="1"/>
</dbReference>
<dbReference type="PANTHER" id="PTHR42701:SF1">
    <property type="entry name" value="IMIDAZOLE GLYCEROL PHOSPHATE SYNTHASE SUBUNIT HISH"/>
    <property type="match status" value="1"/>
</dbReference>
<evidence type="ECO:0000256" key="13">
    <source>
        <dbReference type="PIRSR" id="PIRSR000495-1"/>
    </source>
</evidence>
<comment type="pathway">
    <text evidence="2 12">Amino-acid biosynthesis; L-histidine biosynthesis; L-histidine from 5-phospho-alpha-D-ribose 1-diphosphate: step 5/9.</text>
</comment>
<dbReference type="GO" id="GO:0004359">
    <property type="term" value="F:glutaminase activity"/>
    <property type="evidence" value="ECO:0007669"/>
    <property type="project" value="UniProtKB-EC"/>
</dbReference>
<comment type="caution">
    <text evidence="16">The sequence shown here is derived from an EMBL/GenBank/DDBJ whole genome shotgun (WGS) entry which is preliminary data.</text>
</comment>
<dbReference type="HAMAP" id="MF_00278">
    <property type="entry name" value="HisH"/>
    <property type="match status" value="1"/>
</dbReference>
<dbReference type="PIRSF" id="PIRSF000495">
    <property type="entry name" value="Amidotransf_hisH"/>
    <property type="match status" value="1"/>
</dbReference>
<keyword evidence="8 12" id="KW-0368">Histidine biosynthesis</keyword>
<dbReference type="SUPFAM" id="SSF52317">
    <property type="entry name" value="Class I glutamine amidotransferase-like"/>
    <property type="match status" value="1"/>
</dbReference>
<dbReference type="Proteomes" id="UP000396862">
    <property type="component" value="Unassembled WGS sequence"/>
</dbReference>
<comment type="function">
    <text evidence="12">IGPS catalyzes the conversion of PRFAR and glutamine to IGP, AICAR and glutamate. The HisH subunit catalyzes the hydrolysis of glutamine to glutamate and ammonia as part of the synthesis of IGP and AICAR. The resulting ammonia molecule is channeled to the active site of HisF.</text>
</comment>
<dbReference type="PANTHER" id="PTHR42701">
    <property type="entry name" value="IMIDAZOLE GLYCEROL PHOSPHATE SYNTHASE SUBUNIT HISH"/>
    <property type="match status" value="1"/>
</dbReference>
<keyword evidence="9 12" id="KW-0456">Lyase</keyword>
<dbReference type="FunFam" id="3.40.50.880:FF:000009">
    <property type="entry name" value="Imidazole glycerol phosphate synthase subunit HisH"/>
    <property type="match status" value="1"/>
</dbReference>
<evidence type="ECO:0000313" key="16">
    <source>
        <dbReference type="EMBL" id="PSK85224.1"/>
    </source>
</evidence>
<feature type="active site" evidence="12 13">
    <location>
        <position position="181"/>
    </location>
</feature>
<comment type="catalytic activity">
    <reaction evidence="11 12">
        <text>L-glutamine + H2O = L-glutamate + NH4(+)</text>
        <dbReference type="Rhea" id="RHEA:15889"/>
        <dbReference type="ChEBI" id="CHEBI:15377"/>
        <dbReference type="ChEBI" id="CHEBI:28938"/>
        <dbReference type="ChEBI" id="CHEBI:29985"/>
        <dbReference type="ChEBI" id="CHEBI:58359"/>
        <dbReference type="EC" id="3.5.1.2"/>
    </reaction>
</comment>
<dbReference type="GO" id="GO:0016829">
    <property type="term" value="F:lyase activity"/>
    <property type="evidence" value="ECO:0007669"/>
    <property type="project" value="UniProtKB-KW"/>
</dbReference>
<dbReference type="Proteomes" id="UP000240621">
    <property type="component" value="Unassembled WGS sequence"/>
</dbReference>
<evidence type="ECO:0000256" key="12">
    <source>
        <dbReference type="HAMAP-Rule" id="MF_00278"/>
    </source>
</evidence>
<evidence type="ECO:0000256" key="5">
    <source>
        <dbReference type="ARBA" id="ARBA00022605"/>
    </source>
</evidence>
<dbReference type="InterPro" id="IPR017926">
    <property type="entry name" value="GATASE"/>
</dbReference>
<dbReference type="NCBIfam" id="TIGR01855">
    <property type="entry name" value="IMP_synth_hisH"/>
    <property type="match status" value="1"/>
</dbReference>
<sequence length="202" mass="22355">MDVAIIKYNAGNIMSVELALKRLGVNATITADPDFIRKADRVIFPGVGEASTTMAYLREHNLDRLITSLKQPVLGICLGLQLMCSHSEEGDVDCLGIFPENVKKFIPAPGQEYVTKVPHMGWNSISNLKSDLFDASLENQYVYFVHSYYAAAGDDTAATCNYITPFSAALQRDNFYATQFHPEKSGPIGARILENFINLKAR</sequence>
<reference evidence="16 17" key="1">
    <citation type="submission" date="2018-03" db="EMBL/GenBank/DDBJ databases">
        <title>Genomic Encyclopedia of Archaeal and Bacterial Type Strains, Phase II (KMG-II): from individual species to whole genera.</title>
        <authorList>
            <person name="Goeker M."/>
        </authorList>
    </citation>
    <scope>NUCLEOTIDE SEQUENCE [LARGE SCALE GENOMIC DNA]</scope>
    <source>
        <strain evidence="16 17">DSM 27267</strain>
    </source>
</reference>
<dbReference type="RefSeq" id="WP_106540284.1">
    <property type="nucleotide sequence ID" value="NZ_BLAU01000001.1"/>
</dbReference>
<evidence type="ECO:0000256" key="9">
    <source>
        <dbReference type="ARBA" id="ARBA00023239"/>
    </source>
</evidence>
<evidence type="ECO:0000259" key="14">
    <source>
        <dbReference type="Pfam" id="PF00117"/>
    </source>
</evidence>
<keyword evidence="16" id="KW-0808">Transferase</keyword>
<dbReference type="GO" id="GO:0000107">
    <property type="term" value="F:imidazoleglycerol-phosphate synthase activity"/>
    <property type="evidence" value="ECO:0007669"/>
    <property type="project" value="UniProtKB-UniRule"/>
</dbReference>
<evidence type="ECO:0000256" key="6">
    <source>
        <dbReference type="ARBA" id="ARBA00022801"/>
    </source>
</evidence>
<dbReference type="CDD" id="cd01748">
    <property type="entry name" value="GATase1_IGP_Synthase"/>
    <property type="match status" value="1"/>
</dbReference>
<organism evidence="16 17">
    <name type="scientific">Prolixibacter denitrificans</name>
    <dbReference type="NCBI Taxonomy" id="1541063"/>
    <lineage>
        <taxon>Bacteria</taxon>
        <taxon>Pseudomonadati</taxon>
        <taxon>Bacteroidota</taxon>
        <taxon>Bacteroidia</taxon>
        <taxon>Marinilabiliales</taxon>
        <taxon>Prolixibacteraceae</taxon>
        <taxon>Prolixibacter</taxon>
    </lineage>
</organism>
<dbReference type="Gene3D" id="3.40.50.880">
    <property type="match status" value="1"/>
</dbReference>
<evidence type="ECO:0000313" key="17">
    <source>
        <dbReference type="Proteomes" id="UP000240621"/>
    </source>
</evidence>
<feature type="active site" description="Nucleophile" evidence="12 13">
    <location>
        <position position="77"/>
    </location>
</feature>
<evidence type="ECO:0000256" key="3">
    <source>
        <dbReference type="ARBA" id="ARBA00011152"/>
    </source>
</evidence>
<keyword evidence="5 12" id="KW-0028">Amino-acid biosynthesis</keyword>
<dbReference type="InterPro" id="IPR010139">
    <property type="entry name" value="Imidazole-glycPsynth_HisH"/>
</dbReference>
<dbReference type="GO" id="GO:0000105">
    <property type="term" value="P:L-histidine biosynthetic process"/>
    <property type="evidence" value="ECO:0007669"/>
    <property type="project" value="UniProtKB-UniRule"/>
</dbReference>
<keyword evidence="7 12" id="KW-0315">Glutamine amidotransferase</keyword>
<evidence type="ECO:0000256" key="11">
    <source>
        <dbReference type="ARBA" id="ARBA00049534"/>
    </source>
</evidence>
<dbReference type="PROSITE" id="PS51273">
    <property type="entry name" value="GATASE_TYPE_1"/>
    <property type="match status" value="1"/>
</dbReference>